<reference evidence="3" key="3">
    <citation type="submission" date="2025-09" db="UniProtKB">
        <authorList>
            <consortium name="Ensembl"/>
        </authorList>
    </citation>
    <scope>IDENTIFICATION</scope>
</reference>
<keyword evidence="4" id="KW-1185">Reference proteome</keyword>
<dbReference type="GeneTree" id="ENSGT00940000162770"/>
<accession>H3AK30</accession>
<organism evidence="3 4">
    <name type="scientific">Latimeria chalumnae</name>
    <name type="common">Coelacanth</name>
    <dbReference type="NCBI Taxonomy" id="7897"/>
    <lineage>
        <taxon>Eukaryota</taxon>
        <taxon>Metazoa</taxon>
        <taxon>Chordata</taxon>
        <taxon>Craniata</taxon>
        <taxon>Vertebrata</taxon>
        <taxon>Euteleostomi</taxon>
        <taxon>Coelacanthiformes</taxon>
        <taxon>Coelacanthidae</taxon>
        <taxon>Latimeria</taxon>
    </lineage>
</organism>
<dbReference type="EMBL" id="AFYH01030328">
    <property type="status" value="NOT_ANNOTATED_CDS"/>
    <property type="molecule type" value="Genomic_DNA"/>
</dbReference>
<name>H3AK30_LATCH</name>
<evidence type="ECO:0000313" key="4">
    <source>
        <dbReference type="Proteomes" id="UP000008672"/>
    </source>
</evidence>
<dbReference type="HOGENOM" id="CLU_100265_0_0_1"/>
<gene>
    <name evidence="3" type="primary">LOC102356380</name>
</gene>
<dbReference type="Pfam" id="PF12480">
    <property type="entry name" value="GARIL_Rab2_bd"/>
    <property type="match status" value="1"/>
</dbReference>
<dbReference type="PANTHER" id="PTHR22574">
    <property type="match status" value="1"/>
</dbReference>
<dbReference type="PANTHER" id="PTHR22574:SF14">
    <property type="entry name" value="INTEGRAL MEMBRANE PROTEIN"/>
    <property type="match status" value="1"/>
</dbReference>
<dbReference type="AlphaFoldDB" id="H3AK30"/>
<protein>
    <recommendedName>
        <fullName evidence="2">Golgi associated RAB2 interactor protein-like Rab2B-binding domain-containing protein</fullName>
    </recommendedName>
</protein>
<sequence length="194" mass="22298">SRGMQVQKYYSPPDSLAMNLLTGELQKHLFNGEYDPFRQTPIFESDFIQVSKKGQLIDIHNHLNVVTLGILATCPTMSLPNIMLLAKPLCIPNIMKCPTPVFIHRRQVELSRLFPLKFVKLSVKDREKCQIKMRLANGRTFYLQLYASPEIEKEMFEKWERLISMLRPSSEDTVTMRRASVATSTVLQVVQTAP</sequence>
<dbReference type="STRING" id="7897.ENSLACP00000010001"/>
<comment type="similarity">
    <text evidence="1">Belongs to the GARIN family.</text>
</comment>
<dbReference type="Proteomes" id="UP000008672">
    <property type="component" value="Unassembled WGS sequence"/>
</dbReference>
<dbReference type="InterPro" id="IPR022168">
    <property type="entry name" value="GARIL-like_Rab2B-bd"/>
</dbReference>
<dbReference type="Ensembl" id="ENSLACT00000010078.1">
    <property type="protein sequence ID" value="ENSLACP00000010001.1"/>
    <property type="gene ID" value="ENSLACG00000008815.1"/>
</dbReference>
<dbReference type="eggNOG" id="ENOG502S0XQ">
    <property type="taxonomic scope" value="Eukaryota"/>
</dbReference>
<dbReference type="FunCoup" id="H3AK30">
    <property type="interactions" value="58"/>
</dbReference>
<evidence type="ECO:0000313" key="3">
    <source>
        <dbReference type="Ensembl" id="ENSLACP00000010001.1"/>
    </source>
</evidence>
<evidence type="ECO:0000259" key="2">
    <source>
        <dbReference type="Pfam" id="PF12480"/>
    </source>
</evidence>
<dbReference type="GO" id="GO:0005634">
    <property type="term" value="C:nucleus"/>
    <property type="evidence" value="ECO:0007669"/>
    <property type="project" value="TreeGrafter"/>
</dbReference>
<proteinExistence type="inferred from homology"/>
<reference evidence="4" key="1">
    <citation type="submission" date="2011-08" db="EMBL/GenBank/DDBJ databases">
        <title>The draft genome of Latimeria chalumnae.</title>
        <authorList>
            <person name="Di Palma F."/>
            <person name="Alfoldi J."/>
            <person name="Johnson J."/>
            <person name="Berlin A."/>
            <person name="Gnerre S."/>
            <person name="Jaffe D."/>
            <person name="MacCallum I."/>
            <person name="Young S."/>
            <person name="Walker B.J."/>
            <person name="Lander E."/>
            <person name="Lindblad-Toh K."/>
        </authorList>
    </citation>
    <scope>NUCLEOTIDE SEQUENCE [LARGE SCALE GENOMIC DNA]</scope>
    <source>
        <strain evidence="4">Wild caught</strain>
    </source>
</reference>
<dbReference type="OMA" id="HWENLIY"/>
<evidence type="ECO:0000256" key="1">
    <source>
        <dbReference type="ARBA" id="ARBA00038379"/>
    </source>
</evidence>
<dbReference type="InParanoid" id="H3AK30"/>
<reference evidence="3" key="2">
    <citation type="submission" date="2025-08" db="UniProtKB">
        <authorList>
            <consortium name="Ensembl"/>
        </authorList>
    </citation>
    <scope>IDENTIFICATION</scope>
</reference>
<feature type="domain" description="Golgi associated RAB2 interactor protein-like Rab2B-binding" evidence="2">
    <location>
        <begin position="108"/>
        <end position="171"/>
    </location>
</feature>